<reference evidence="2" key="1">
    <citation type="submission" date="2025-08" db="UniProtKB">
        <authorList>
            <consortium name="RefSeq"/>
        </authorList>
    </citation>
    <scope>IDENTIFICATION</scope>
    <source>
        <tissue evidence="2">Stem</tissue>
    </source>
</reference>
<name>A0ABM3KD49_CUCME</name>
<sequence length="176" mass="20305">MDEILCLWQMKSVYQADPRLPSLTLNTKRAPVTLRLLLWELDYIGSKIQIHVPAKVFGYERKCCIFLEALQEFCQMQPISTQCIDAFMFHLYKVMEENGTLGSYKFADAGSVSVGISKEDRAQILNARLLGIDHRQILMFPYNSRVFDILSKKKPVWRIIKCPKQGGIVECGYYVM</sequence>
<keyword evidence="1" id="KW-1185">Reference proteome</keyword>
<accession>A0ABM3KD49</accession>
<protein>
    <submittedName>
        <fullName evidence="2">Uncharacterized protein LOC127144176</fullName>
    </submittedName>
</protein>
<evidence type="ECO:0000313" key="2">
    <source>
        <dbReference type="RefSeq" id="XP_050935703.1"/>
    </source>
</evidence>
<gene>
    <name evidence="2" type="primary">LOC127144176</name>
</gene>
<dbReference type="GeneID" id="127144176"/>
<evidence type="ECO:0000313" key="1">
    <source>
        <dbReference type="Proteomes" id="UP001652600"/>
    </source>
</evidence>
<dbReference type="RefSeq" id="XP_050935703.1">
    <property type="nucleotide sequence ID" value="XM_051079746.1"/>
</dbReference>
<dbReference type="Proteomes" id="UP001652600">
    <property type="component" value="Chromosome 12"/>
</dbReference>
<organism evidence="1 2">
    <name type="scientific">Cucumis melo</name>
    <name type="common">Muskmelon</name>
    <dbReference type="NCBI Taxonomy" id="3656"/>
    <lineage>
        <taxon>Eukaryota</taxon>
        <taxon>Viridiplantae</taxon>
        <taxon>Streptophyta</taxon>
        <taxon>Embryophyta</taxon>
        <taxon>Tracheophyta</taxon>
        <taxon>Spermatophyta</taxon>
        <taxon>Magnoliopsida</taxon>
        <taxon>eudicotyledons</taxon>
        <taxon>Gunneridae</taxon>
        <taxon>Pentapetalae</taxon>
        <taxon>rosids</taxon>
        <taxon>fabids</taxon>
        <taxon>Cucurbitales</taxon>
        <taxon>Cucurbitaceae</taxon>
        <taxon>Benincaseae</taxon>
        <taxon>Cucumis</taxon>
    </lineage>
</organism>
<proteinExistence type="predicted"/>